<keyword evidence="1" id="KW-1133">Transmembrane helix</keyword>
<organism evidence="2 3">
    <name type="scientific">Polynucleobacter antarcticus</name>
    <dbReference type="NCBI Taxonomy" id="1743162"/>
    <lineage>
        <taxon>Bacteria</taxon>
        <taxon>Pseudomonadati</taxon>
        <taxon>Pseudomonadota</taxon>
        <taxon>Betaproteobacteria</taxon>
        <taxon>Burkholderiales</taxon>
        <taxon>Burkholderiaceae</taxon>
        <taxon>Polynucleobacter</taxon>
    </lineage>
</organism>
<gene>
    <name evidence="2" type="ORF">DCO16_02195</name>
</gene>
<dbReference type="AlphaFoldDB" id="A0A6M9Q186"/>
<proteinExistence type="predicted"/>
<keyword evidence="1" id="KW-0812">Transmembrane</keyword>
<dbReference type="Proteomes" id="UP000500806">
    <property type="component" value="Chromosome"/>
</dbReference>
<protein>
    <submittedName>
        <fullName evidence="2">Uncharacterized protein</fullName>
    </submittedName>
</protein>
<dbReference type="EMBL" id="CP028941">
    <property type="protein sequence ID" value="QKM61993.1"/>
    <property type="molecule type" value="Genomic_DNA"/>
</dbReference>
<evidence type="ECO:0000313" key="2">
    <source>
        <dbReference type="EMBL" id="QKM61993.1"/>
    </source>
</evidence>
<reference evidence="2 3" key="1">
    <citation type="submission" date="2018-04" db="EMBL/GenBank/DDBJ databases">
        <title>Polynucleobacter sp. LimPoW16 genome.</title>
        <authorList>
            <person name="Hahn M.W."/>
        </authorList>
    </citation>
    <scope>NUCLEOTIDE SEQUENCE [LARGE SCALE GENOMIC DNA]</scope>
    <source>
        <strain evidence="2 3">LimPoW16</strain>
    </source>
</reference>
<dbReference type="KEGG" id="pani:DCO16_02195"/>
<evidence type="ECO:0000313" key="3">
    <source>
        <dbReference type="Proteomes" id="UP000500806"/>
    </source>
</evidence>
<feature type="transmembrane region" description="Helical" evidence="1">
    <location>
        <begin position="6"/>
        <end position="25"/>
    </location>
</feature>
<name>A0A6M9Q186_9BURK</name>
<accession>A0A6M9Q186</accession>
<keyword evidence="1" id="KW-0472">Membrane</keyword>
<keyword evidence="3" id="KW-1185">Reference proteome</keyword>
<sequence>MSIFLLILAPGLIGIYWLIRLQICLSRMRYLIDTYGMDRKKLRKLSCKEVKLLRNSIDERRHTNDSMGLDTLIKPFRA</sequence>
<evidence type="ECO:0000256" key="1">
    <source>
        <dbReference type="SAM" id="Phobius"/>
    </source>
</evidence>
<dbReference type="RefSeq" id="WP_173942146.1">
    <property type="nucleotide sequence ID" value="NZ_CBCSCD010000003.1"/>
</dbReference>